<sequence length="710" mass="80078">MLSTNCDKLYDFDVEDCDDEDCDEDYDEDCDEEDCDEDYDEDCDEEDCDEVHLRNDDLDYLPDELRYLHWKRYPLEILPSVFNPVNLVELDLSHSNIQQLWEGRTCVPKLKRLNLFRCENLIRIPDLTDIPSAESIILASCISLLEIHSSRECPKNLHSLPLSNCINLISLPSNIHLEGSEFSLSGCISLTKFPHISGNIKRLDLSGSLVEEVPSTIQSLSKLEGLIMTNCTRLKRISKSICKLKSLDRLHLSGCCKLESFPDMLEGMELKYLNLSGTTIKELPPSIGNLNRLEELFLSGCKNLEKLPPLSGLCSLNELRLNNSNLTEISEDIGCLSSLQKLDLHGNVFERLPKSIKQLSKLYYLSLYNCVMLRSLPELPSSVRYLEAMNCKELIQSLPDESAIELCADGGGSFIFNFMNCLTLNQKAVSNLFQNSIEKMELMGTEKIFSLFKVSPPPFPPSPFCSITPPDEEAKAGICLPGSEIPEWFCYKNIGSSIIIPDLRNDCGSYIMGFAVCLVIGFEECFVDFDQGRLNVSYNFHIETSDGHKGGVYFAGGFQIWPVPHTELIGSDHIVRTDFFTTLVPVSHRDGHKEGFFHYSIAPFIIRPDEHNGLICSDHILLGYNLSRKCYEFFQELDSMSGYMGTSFKFNLEQMYPSSNGVKACEVKHCGIRPICVQAHVMNSVAINQDTEETCESDTKRICTEANQCS</sequence>
<evidence type="ECO:0000313" key="5">
    <source>
        <dbReference type="Proteomes" id="UP001281410"/>
    </source>
</evidence>
<accession>A0AAD9ZRB8</accession>
<dbReference type="InterPro" id="IPR044974">
    <property type="entry name" value="Disease_R_plants"/>
</dbReference>
<dbReference type="InterPro" id="IPR032675">
    <property type="entry name" value="LRR_dom_sf"/>
</dbReference>
<dbReference type="PANTHER" id="PTHR11017">
    <property type="entry name" value="LEUCINE-RICH REPEAT-CONTAINING PROTEIN"/>
    <property type="match status" value="1"/>
</dbReference>
<dbReference type="PANTHER" id="PTHR11017:SF574">
    <property type="entry name" value="ADP-RIBOSYL CYCLASE_CYCLIC ADP-RIBOSE HYDROLASE"/>
    <property type="match status" value="1"/>
</dbReference>
<name>A0AAD9ZRB8_9ROSI</name>
<dbReference type="Pfam" id="PF20160">
    <property type="entry name" value="C-JID"/>
    <property type="match status" value="1"/>
</dbReference>
<keyword evidence="2" id="KW-0677">Repeat</keyword>
<dbReference type="GO" id="GO:0006952">
    <property type="term" value="P:defense response"/>
    <property type="evidence" value="ECO:0007669"/>
    <property type="project" value="InterPro"/>
</dbReference>
<dbReference type="Pfam" id="PF12799">
    <property type="entry name" value="LRR_4"/>
    <property type="match status" value="1"/>
</dbReference>
<dbReference type="AlphaFoldDB" id="A0AAD9ZRB8"/>
<keyword evidence="5" id="KW-1185">Reference proteome</keyword>
<dbReference type="InterPro" id="IPR011713">
    <property type="entry name" value="Leu-rich_rpt_3"/>
</dbReference>
<gene>
    <name evidence="4" type="ORF">Dsin_027952</name>
</gene>
<keyword evidence="1" id="KW-0433">Leucine-rich repeat</keyword>
<dbReference type="InterPro" id="IPR045344">
    <property type="entry name" value="C-JID"/>
</dbReference>
<dbReference type="SMART" id="SM00369">
    <property type="entry name" value="LRR_TYP"/>
    <property type="match status" value="3"/>
</dbReference>
<reference evidence="4" key="1">
    <citation type="journal article" date="2023" name="Plant J.">
        <title>Genome sequences and population genomics provide insights into the demographic history, inbreeding, and mutation load of two 'living fossil' tree species of Dipteronia.</title>
        <authorList>
            <person name="Feng Y."/>
            <person name="Comes H.P."/>
            <person name="Chen J."/>
            <person name="Zhu S."/>
            <person name="Lu R."/>
            <person name="Zhang X."/>
            <person name="Li P."/>
            <person name="Qiu J."/>
            <person name="Olsen K.M."/>
            <person name="Qiu Y."/>
        </authorList>
    </citation>
    <scope>NUCLEOTIDE SEQUENCE</scope>
    <source>
        <strain evidence="4">NBL</strain>
    </source>
</reference>
<dbReference type="Gene3D" id="3.80.10.10">
    <property type="entry name" value="Ribonuclease Inhibitor"/>
    <property type="match status" value="3"/>
</dbReference>
<dbReference type="Proteomes" id="UP001281410">
    <property type="component" value="Unassembled WGS sequence"/>
</dbReference>
<organism evidence="4 5">
    <name type="scientific">Dipteronia sinensis</name>
    <dbReference type="NCBI Taxonomy" id="43782"/>
    <lineage>
        <taxon>Eukaryota</taxon>
        <taxon>Viridiplantae</taxon>
        <taxon>Streptophyta</taxon>
        <taxon>Embryophyta</taxon>
        <taxon>Tracheophyta</taxon>
        <taxon>Spermatophyta</taxon>
        <taxon>Magnoliopsida</taxon>
        <taxon>eudicotyledons</taxon>
        <taxon>Gunneridae</taxon>
        <taxon>Pentapetalae</taxon>
        <taxon>rosids</taxon>
        <taxon>malvids</taxon>
        <taxon>Sapindales</taxon>
        <taxon>Sapindaceae</taxon>
        <taxon>Hippocastanoideae</taxon>
        <taxon>Acereae</taxon>
        <taxon>Dipteronia</taxon>
    </lineage>
</organism>
<feature type="domain" description="C-JID" evidence="3">
    <location>
        <begin position="480"/>
        <end position="593"/>
    </location>
</feature>
<proteinExistence type="predicted"/>
<dbReference type="InterPro" id="IPR025875">
    <property type="entry name" value="Leu-rich_rpt_4"/>
</dbReference>
<evidence type="ECO:0000256" key="1">
    <source>
        <dbReference type="ARBA" id="ARBA00022614"/>
    </source>
</evidence>
<dbReference type="Pfam" id="PF07725">
    <property type="entry name" value="LRR_3"/>
    <property type="match status" value="1"/>
</dbReference>
<evidence type="ECO:0000313" key="4">
    <source>
        <dbReference type="EMBL" id="KAK3188391.1"/>
    </source>
</evidence>
<comment type="caution">
    <text evidence="4">The sequence shown here is derived from an EMBL/GenBank/DDBJ whole genome shotgun (WGS) entry which is preliminary data.</text>
</comment>
<dbReference type="EMBL" id="JANJYJ010000009">
    <property type="protein sequence ID" value="KAK3188391.1"/>
    <property type="molecule type" value="Genomic_DNA"/>
</dbReference>
<dbReference type="InterPro" id="IPR003591">
    <property type="entry name" value="Leu-rich_rpt_typical-subtyp"/>
</dbReference>
<protein>
    <recommendedName>
        <fullName evidence="3">C-JID domain-containing protein</fullName>
    </recommendedName>
</protein>
<evidence type="ECO:0000259" key="3">
    <source>
        <dbReference type="Pfam" id="PF20160"/>
    </source>
</evidence>
<dbReference type="SUPFAM" id="SSF52058">
    <property type="entry name" value="L domain-like"/>
    <property type="match status" value="1"/>
</dbReference>
<evidence type="ECO:0000256" key="2">
    <source>
        <dbReference type="ARBA" id="ARBA00022737"/>
    </source>
</evidence>